<dbReference type="AlphaFoldDB" id="A0A6H5GHU8"/>
<feature type="non-terminal residue" evidence="2">
    <location>
        <position position="69"/>
    </location>
</feature>
<sequence length="69" mass="7680">MVSLSVIIFVSDSKISELFCGFRPAESLGGGGEHGIFLTASYQEEEEEKEEEEKQKKNNSTISLARVLR</sequence>
<gene>
    <name evidence="2" type="ORF">NTEN_LOCUS8287</name>
</gene>
<organism evidence="2 3">
    <name type="scientific">Nesidiocoris tenuis</name>
    <dbReference type="NCBI Taxonomy" id="355587"/>
    <lineage>
        <taxon>Eukaryota</taxon>
        <taxon>Metazoa</taxon>
        <taxon>Ecdysozoa</taxon>
        <taxon>Arthropoda</taxon>
        <taxon>Hexapoda</taxon>
        <taxon>Insecta</taxon>
        <taxon>Pterygota</taxon>
        <taxon>Neoptera</taxon>
        <taxon>Paraneoptera</taxon>
        <taxon>Hemiptera</taxon>
        <taxon>Heteroptera</taxon>
        <taxon>Panheteroptera</taxon>
        <taxon>Cimicomorpha</taxon>
        <taxon>Miridae</taxon>
        <taxon>Dicyphina</taxon>
        <taxon>Nesidiocoris</taxon>
    </lineage>
</organism>
<accession>A0A6H5GHU8</accession>
<keyword evidence="3" id="KW-1185">Reference proteome</keyword>
<dbReference type="Proteomes" id="UP000479000">
    <property type="component" value="Unassembled WGS sequence"/>
</dbReference>
<feature type="region of interest" description="Disordered" evidence="1">
    <location>
        <begin position="43"/>
        <end position="69"/>
    </location>
</feature>
<evidence type="ECO:0000313" key="2">
    <source>
        <dbReference type="EMBL" id="CAB0002500.1"/>
    </source>
</evidence>
<dbReference type="EMBL" id="CADCXU010012442">
    <property type="protein sequence ID" value="CAB0002500.1"/>
    <property type="molecule type" value="Genomic_DNA"/>
</dbReference>
<protein>
    <submittedName>
        <fullName evidence="2">Uncharacterized protein</fullName>
    </submittedName>
</protein>
<proteinExistence type="predicted"/>
<name>A0A6H5GHU8_9HEMI</name>
<evidence type="ECO:0000313" key="3">
    <source>
        <dbReference type="Proteomes" id="UP000479000"/>
    </source>
</evidence>
<reference evidence="2 3" key="1">
    <citation type="submission" date="2020-02" db="EMBL/GenBank/DDBJ databases">
        <authorList>
            <person name="Ferguson B K."/>
        </authorList>
    </citation>
    <scope>NUCLEOTIDE SEQUENCE [LARGE SCALE GENOMIC DNA]</scope>
</reference>
<evidence type="ECO:0000256" key="1">
    <source>
        <dbReference type="SAM" id="MobiDB-lite"/>
    </source>
</evidence>